<proteinExistence type="predicted"/>
<dbReference type="InterPro" id="IPR012964">
    <property type="entry name" value="DUF1702"/>
</dbReference>
<name>A0A1A8ZSG2_9ACTN</name>
<keyword evidence="2" id="KW-1185">Reference proteome</keyword>
<reference evidence="1 2" key="1">
    <citation type="submission" date="2016-06" db="EMBL/GenBank/DDBJ databases">
        <authorList>
            <person name="Kjaerup R.B."/>
            <person name="Dalgaard T.S."/>
            <person name="Juul-Madsen H.R."/>
        </authorList>
    </citation>
    <scope>NUCLEOTIDE SEQUENCE [LARGE SCALE GENOMIC DNA]</scope>
    <source>
        <strain evidence="1 2">DSM 45248</strain>
    </source>
</reference>
<dbReference type="Pfam" id="PF08012">
    <property type="entry name" value="DUF1702"/>
    <property type="match status" value="1"/>
</dbReference>
<dbReference type="Proteomes" id="UP000198765">
    <property type="component" value="Chromosome I"/>
</dbReference>
<sequence>MPTIVGSLRRHVLAPSLRQVGFTERRFPVGSSAATRHLEAIPQAVVCGFEWGIGPCDLWEAERRLTLVDPYLRGFAYEGVTMAFTIRDAMSMYRTSRARDLLAGPGRPHIFLNYIGIGFAMARLPRPLWRRIVPDLSGVPYHPTMSWLAVDGYGFDLAYFDVDRWVGGQERPRPYPWEDAPEYFMRAVDQGIGRALWFVHAGRPDDVTTAVGRFAGERQADLWAGVGLAATFAGGCDSAGLTSLRRGAGGYRSHLAQGAVFAARARTFSGAVPPHTDETVVALTGLPVAAASALADEVAVGGLPASRGEPAYEVWRRRVRAHFDAEPAGAPGS</sequence>
<gene>
    <name evidence="1" type="ORF">GA0070621_2713</name>
</gene>
<evidence type="ECO:0000313" key="1">
    <source>
        <dbReference type="EMBL" id="SBT46764.1"/>
    </source>
</evidence>
<dbReference type="OrthoDB" id="2530105at2"/>
<evidence type="ECO:0008006" key="3">
    <source>
        <dbReference type="Google" id="ProtNLM"/>
    </source>
</evidence>
<dbReference type="RefSeq" id="WP_091195295.1">
    <property type="nucleotide sequence ID" value="NZ_LT594324.1"/>
</dbReference>
<accession>A0A1A8ZSG2</accession>
<dbReference type="EMBL" id="LT594324">
    <property type="protein sequence ID" value="SBT46764.1"/>
    <property type="molecule type" value="Genomic_DNA"/>
</dbReference>
<organism evidence="1 2">
    <name type="scientific">Micromonospora narathiwatensis</name>
    <dbReference type="NCBI Taxonomy" id="299146"/>
    <lineage>
        <taxon>Bacteria</taxon>
        <taxon>Bacillati</taxon>
        <taxon>Actinomycetota</taxon>
        <taxon>Actinomycetes</taxon>
        <taxon>Micromonosporales</taxon>
        <taxon>Micromonosporaceae</taxon>
        <taxon>Micromonospora</taxon>
    </lineage>
</organism>
<dbReference type="AlphaFoldDB" id="A0A1A8ZSG2"/>
<dbReference type="PATRIC" id="fig|299146.4.peg.2812"/>
<protein>
    <recommendedName>
        <fullName evidence="3">Enediyne biosynthesis protein</fullName>
    </recommendedName>
</protein>
<evidence type="ECO:0000313" key="2">
    <source>
        <dbReference type="Proteomes" id="UP000198765"/>
    </source>
</evidence>